<feature type="region of interest" description="Disordered" evidence="1">
    <location>
        <begin position="120"/>
        <end position="177"/>
    </location>
</feature>
<dbReference type="AlphaFoldDB" id="A0AAX6S0W2"/>
<feature type="compositionally biased region" description="Basic and acidic residues" evidence="1">
    <location>
        <begin position="127"/>
        <end position="139"/>
    </location>
</feature>
<organism evidence="2 3">
    <name type="scientific">Heterocephalus glaber</name>
    <name type="common">Naked mole rat</name>
    <dbReference type="NCBI Taxonomy" id="10181"/>
    <lineage>
        <taxon>Eukaryota</taxon>
        <taxon>Metazoa</taxon>
        <taxon>Chordata</taxon>
        <taxon>Craniata</taxon>
        <taxon>Vertebrata</taxon>
        <taxon>Euteleostomi</taxon>
        <taxon>Mammalia</taxon>
        <taxon>Eutheria</taxon>
        <taxon>Euarchontoglires</taxon>
        <taxon>Glires</taxon>
        <taxon>Rodentia</taxon>
        <taxon>Hystricomorpha</taxon>
        <taxon>Bathyergidae</taxon>
        <taxon>Heterocephalus</taxon>
    </lineage>
</organism>
<name>A0AAX6S0W2_HETGA</name>
<reference evidence="3" key="1">
    <citation type="submission" date="2025-08" db="UniProtKB">
        <authorList>
            <consortium name="RefSeq"/>
        </authorList>
    </citation>
    <scope>IDENTIFICATION</scope>
</reference>
<keyword evidence="2" id="KW-1185">Reference proteome</keyword>
<sequence length="226" mass="24083">MAWRARRGESGDRGRVPSRTPGHPARAERALQGPASVSARLGAQLQTSTGWADAHRALSAAPRKGLEAQGCRPGLRRRWARWPLRITLRLEDREGCADLDPRGDPGVAWGPAPNSTFSHCLGTHCGGPERQDAAHRPPPREVTLGAAAPAGQPRDQAVPSPRAPRGRHAQSTLSDLWPGEASSQCRVAWMVPTSVHSLCSLPRARGQAEASTSEAPLQGLKKPASS</sequence>
<protein>
    <submittedName>
        <fullName evidence="3">Uncharacterized protein LOC110346260</fullName>
    </submittedName>
</protein>
<feature type="region of interest" description="Disordered" evidence="1">
    <location>
        <begin position="202"/>
        <end position="226"/>
    </location>
</feature>
<feature type="compositionally biased region" description="Basic and acidic residues" evidence="1">
    <location>
        <begin position="1"/>
        <end position="15"/>
    </location>
</feature>
<proteinExistence type="predicted"/>
<evidence type="ECO:0000313" key="2">
    <source>
        <dbReference type="Proteomes" id="UP000694906"/>
    </source>
</evidence>
<accession>A0AAX6S0W2</accession>
<feature type="region of interest" description="Disordered" evidence="1">
    <location>
        <begin position="1"/>
        <end position="35"/>
    </location>
</feature>
<dbReference type="Proteomes" id="UP000694906">
    <property type="component" value="Unplaced"/>
</dbReference>
<evidence type="ECO:0000313" key="3">
    <source>
        <dbReference type="RefSeq" id="XP_021102309.1"/>
    </source>
</evidence>
<gene>
    <name evidence="3" type="primary">LOC110346260</name>
</gene>
<evidence type="ECO:0000256" key="1">
    <source>
        <dbReference type="SAM" id="MobiDB-lite"/>
    </source>
</evidence>
<dbReference type="GeneID" id="110346260"/>
<dbReference type="RefSeq" id="XP_021102309.1">
    <property type="nucleotide sequence ID" value="XM_021246650.1"/>
</dbReference>